<geneLocation type="plasmid" evidence="2 3">
    <name>unnamed1</name>
</geneLocation>
<proteinExistence type="predicted"/>
<keyword evidence="2" id="KW-0614">Plasmid</keyword>
<name>A0A6M8HX82_9PROT</name>
<reference evidence="2 3" key="1">
    <citation type="journal article" date="2014" name="World J. Microbiol. Biotechnol.">
        <title>Biodiversity and physiological characteristics of Antarctic and Arctic lichens-associated bacteria.</title>
        <authorList>
            <person name="Lee Y.M."/>
            <person name="Kim E.H."/>
            <person name="Lee H.K."/>
            <person name="Hong S.G."/>
        </authorList>
    </citation>
    <scope>NUCLEOTIDE SEQUENCE [LARGE SCALE GENOMIC DNA]</scope>
    <source>
        <strain evidence="2 3">PAMC 26569</strain>
        <plasmid evidence="2">unnamed1</plasmid>
    </source>
</reference>
<evidence type="ECO:0000259" key="1">
    <source>
        <dbReference type="Pfam" id="PF14397"/>
    </source>
</evidence>
<dbReference type="EMBL" id="CP053709">
    <property type="protein sequence ID" value="QKE93159.1"/>
    <property type="molecule type" value="Genomic_DNA"/>
</dbReference>
<keyword evidence="3" id="KW-1185">Reference proteome</keyword>
<dbReference type="Proteomes" id="UP000500767">
    <property type="component" value="Plasmid unnamed1"/>
</dbReference>
<protein>
    <recommendedName>
        <fullName evidence="1">Alpha-L-glutamate ligase-related protein ATP-grasp domain-containing protein</fullName>
    </recommendedName>
</protein>
<dbReference type="Pfam" id="PF14397">
    <property type="entry name" value="ATPgrasp_ST"/>
    <property type="match status" value="1"/>
</dbReference>
<evidence type="ECO:0000313" key="3">
    <source>
        <dbReference type="Proteomes" id="UP000500767"/>
    </source>
</evidence>
<feature type="domain" description="Alpha-L-glutamate ligase-related protein ATP-grasp" evidence="1">
    <location>
        <begin position="135"/>
        <end position="405"/>
    </location>
</feature>
<dbReference type="InterPro" id="IPR039523">
    <property type="entry name" value="RimK-rel_E_lig_ATP-grasp"/>
</dbReference>
<dbReference type="SUPFAM" id="SSF56059">
    <property type="entry name" value="Glutathione synthetase ATP-binding domain-like"/>
    <property type="match status" value="1"/>
</dbReference>
<dbReference type="RefSeq" id="WP_171833865.1">
    <property type="nucleotide sequence ID" value="NZ_CP053709.1"/>
</dbReference>
<organism evidence="2 3">
    <name type="scientific">Lichenicola cladoniae</name>
    <dbReference type="NCBI Taxonomy" id="1484109"/>
    <lineage>
        <taxon>Bacteria</taxon>
        <taxon>Pseudomonadati</taxon>
        <taxon>Pseudomonadota</taxon>
        <taxon>Alphaproteobacteria</taxon>
        <taxon>Acetobacterales</taxon>
        <taxon>Acetobacteraceae</taxon>
        <taxon>Lichenicola</taxon>
    </lineage>
</organism>
<dbReference type="KEGG" id="lck:HN018_23535"/>
<sequence length="436" mass="47484">MPTKIVAGVIRPKILGRSRPPQLEERPSFAPLDATTRAGTLEIVMSASVSVTASSPSRASLDAVPWVDVAGNARAALFAGKRFTTMLREVIALRRGPGQLTMAEYFYYRLWDRPLSLKEKTRYVGKTALHGIHLACNDHAWYAVTQDKLLFHAAATGAGLPVPELLAVVHSSREAVGKPALATVEATASVLRDPALYPFFAKPIAGIYSLGAISADRLDTRARAYLGDGTDCSITDLAADLTADDGGMLIQRRLRPAVSIARDFGDRLWSIRLLVLLTDDGPQVTRAVAKIPAPGNVADNFWRPGNMIAAVNVGTGTTERVVRGTGMEMEVDFDHPETGKRLVGAVLPDWPQLLDVVQRAARTFPGVRTQSWDVALTDNGPVLLEVNWGGDLNLAQLAYGYGVLDERYAAHLRMNAYQKSKAQRRLGRLREAIRRD</sequence>
<evidence type="ECO:0000313" key="2">
    <source>
        <dbReference type="EMBL" id="QKE93159.1"/>
    </source>
</evidence>
<gene>
    <name evidence="2" type="ORF">HN018_23535</name>
</gene>
<accession>A0A6M8HX82</accession>
<dbReference type="AlphaFoldDB" id="A0A6M8HX82"/>